<proteinExistence type="predicted"/>
<dbReference type="PANTHER" id="PTHR47926">
    <property type="entry name" value="PENTATRICOPEPTIDE REPEAT-CONTAINING PROTEIN"/>
    <property type="match status" value="1"/>
</dbReference>
<dbReference type="Pfam" id="PF20431">
    <property type="entry name" value="E_motif"/>
    <property type="match status" value="1"/>
</dbReference>
<feature type="repeat" description="PPR" evidence="2">
    <location>
        <begin position="312"/>
        <end position="342"/>
    </location>
</feature>
<dbReference type="FunFam" id="1.25.40.10:FF:000470">
    <property type="entry name" value="Pentatricopeptide repeat-containing protein At5g66520"/>
    <property type="match status" value="1"/>
</dbReference>
<accession>A0ABC8UY83</accession>
<gene>
    <name evidence="3" type="ORF">ILEXP_LOCUS56548</name>
</gene>
<dbReference type="NCBIfam" id="TIGR00756">
    <property type="entry name" value="PPR"/>
    <property type="match status" value="6"/>
</dbReference>
<sequence length="582" mass="65874">MIRKRTTTDKSSNRHQRSTLWRQCTNFRTLKQIHGHMIIKGFNSNLSALRELIYASVLVIPSAINYAHQLFGLITQPDLFIWNTMLRGSAQSPNPSMAISYYTELEKQSIRPDRYTFPFVLKACTKLSWVNFGFVIHGKIVKHGFESNKFARNTLIYFHANCGDLSIASALFDGSLERDVVAWSALTAGYARRGELGAARKLFDEMPEKDLVSWNVMITGYVKRGEMENARELFNEVPERDVVTWNAMISGYVLSGLHEQALGMYEEMRKLGEQPDEVTMLSLLSACVDSGALDVGEKIHRSILEMGEGDLSVVIGNALIDMYSKCGSIEKSLEVFRGMREKETTTWNSIIGGLAFHGHSEESISLFKEMRRLKIRPNEITFVGVFVACSHAGKVDEGRGYFKLMRDEYNIEPNIRHYGCMVDLLGRAGLLNEAFEFVNTMEVEPNAIVWRTLLGACKIHGNVELGRLANEQLLRMRRDHSGDYVLLSNIFASHGEWDGAERVRKLMDDSGVRKEPGCSLIEADNKALMHFLFDSKPKTISRKGERPFANSIEIGNDLPRYINVEKGQQKTTRSTQVTKQLL</sequence>
<feature type="repeat" description="PPR" evidence="2">
    <location>
        <begin position="241"/>
        <end position="275"/>
    </location>
</feature>
<feature type="repeat" description="PPR" evidence="2">
    <location>
        <begin position="343"/>
        <end position="377"/>
    </location>
</feature>
<keyword evidence="4" id="KW-1185">Reference proteome</keyword>
<dbReference type="InterPro" id="IPR002885">
    <property type="entry name" value="PPR_rpt"/>
</dbReference>
<dbReference type="AlphaFoldDB" id="A0ABC8UY83"/>
<reference evidence="3 4" key="1">
    <citation type="submission" date="2024-02" db="EMBL/GenBank/DDBJ databases">
        <authorList>
            <person name="Vignale AGUSTIN F."/>
            <person name="Sosa J E."/>
            <person name="Modenutti C."/>
        </authorList>
    </citation>
    <scope>NUCLEOTIDE SEQUENCE [LARGE SCALE GENOMIC DNA]</scope>
</reference>
<dbReference type="FunFam" id="1.25.40.10:FF:000941">
    <property type="entry name" value="Pentatricopeptide repeat-containing protein At5g15300"/>
    <property type="match status" value="1"/>
</dbReference>
<feature type="repeat" description="PPR" evidence="2">
    <location>
        <begin position="78"/>
        <end position="112"/>
    </location>
</feature>
<dbReference type="InterPro" id="IPR011990">
    <property type="entry name" value="TPR-like_helical_dom_sf"/>
</dbReference>
<dbReference type="Pfam" id="PF01535">
    <property type="entry name" value="PPR"/>
    <property type="match status" value="2"/>
</dbReference>
<keyword evidence="1" id="KW-0677">Repeat</keyword>
<evidence type="ECO:0008006" key="5">
    <source>
        <dbReference type="Google" id="ProtNLM"/>
    </source>
</evidence>
<dbReference type="EMBL" id="CAUOFW020009501">
    <property type="protein sequence ID" value="CAK9186068.1"/>
    <property type="molecule type" value="Genomic_DNA"/>
</dbReference>
<dbReference type="Pfam" id="PF13812">
    <property type="entry name" value="PPR_3"/>
    <property type="match status" value="1"/>
</dbReference>
<dbReference type="Pfam" id="PF13041">
    <property type="entry name" value="PPR_2"/>
    <property type="match status" value="2"/>
</dbReference>
<comment type="caution">
    <text evidence="3">The sequence shown here is derived from an EMBL/GenBank/DDBJ whole genome shotgun (WGS) entry which is preliminary data.</text>
</comment>
<evidence type="ECO:0000256" key="1">
    <source>
        <dbReference type="ARBA" id="ARBA00022737"/>
    </source>
</evidence>
<dbReference type="FunFam" id="1.25.40.10:FF:000090">
    <property type="entry name" value="Pentatricopeptide repeat-containing protein, chloroplastic"/>
    <property type="match status" value="1"/>
</dbReference>
<evidence type="ECO:0000313" key="3">
    <source>
        <dbReference type="EMBL" id="CAK9186068.1"/>
    </source>
</evidence>
<protein>
    <recommendedName>
        <fullName evidence="5">Pentatricopeptide repeat-containing protein</fullName>
    </recommendedName>
</protein>
<feature type="repeat" description="PPR" evidence="2">
    <location>
        <begin position="179"/>
        <end position="213"/>
    </location>
</feature>
<dbReference type="Pfam" id="PF12854">
    <property type="entry name" value="PPR_1"/>
    <property type="match status" value="1"/>
</dbReference>
<name>A0ABC8UY83_9AQUA</name>
<evidence type="ECO:0000256" key="2">
    <source>
        <dbReference type="PROSITE-ProRule" id="PRU00708"/>
    </source>
</evidence>
<dbReference type="InterPro" id="IPR046960">
    <property type="entry name" value="PPR_At4g14850-like_plant"/>
</dbReference>
<dbReference type="Proteomes" id="UP001642360">
    <property type="component" value="Unassembled WGS sequence"/>
</dbReference>
<organism evidence="3 4">
    <name type="scientific">Ilex paraguariensis</name>
    <name type="common">yerba mate</name>
    <dbReference type="NCBI Taxonomy" id="185542"/>
    <lineage>
        <taxon>Eukaryota</taxon>
        <taxon>Viridiplantae</taxon>
        <taxon>Streptophyta</taxon>
        <taxon>Embryophyta</taxon>
        <taxon>Tracheophyta</taxon>
        <taxon>Spermatophyta</taxon>
        <taxon>Magnoliopsida</taxon>
        <taxon>eudicotyledons</taxon>
        <taxon>Gunneridae</taxon>
        <taxon>Pentapetalae</taxon>
        <taxon>asterids</taxon>
        <taxon>campanulids</taxon>
        <taxon>Aquifoliales</taxon>
        <taxon>Aquifoliaceae</taxon>
        <taxon>Ilex</taxon>
    </lineage>
</organism>
<evidence type="ECO:0000313" key="4">
    <source>
        <dbReference type="Proteomes" id="UP001642360"/>
    </source>
</evidence>
<dbReference type="InterPro" id="IPR046848">
    <property type="entry name" value="E_motif"/>
</dbReference>
<dbReference type="PROSITE" id="PS51375">
    <property type="entry name" value="PPR"/>
    <property type="match status" value="5"/>
</dbReference>
<dbReference type="Gene3D" id="1.25.40.10">
    <property type="entry name" value="Tetratricopeptide repeat domain"/>
    <property type="match status" value="3"/>
</dbReference>
<dbReference type="PANTHER" id="PTHR47926:SF391">
    <property type="entry name" value="TETRATRICOPEPTIDE-LIKE HELICAL DOMAIN SUPERFAMILY"/>
    <property type="match status" value="1"/>
</dbReference>